<dbReference type="Gene3D" id="1.10.1060.10">
    <property type="entry name" value="Alpha-helical ferredoxin"/>
    <property type="match status" value="1"/>
</dbReference>
<keyword evidence="6" id="KW-0249">Electron transport</keyword>
<sequence>MVVTNVQQQMQHSFKTHVDENLLLDCMRCGFCLPSCPTYLHMEQDEAQSPRGRIALMKAVRDGIVPFDASVEQSFDLCLGCRACEPACPAGVQYGALIEQTREAVQEVKQSSFVEKTTRKIVFNHLFVKQKNMEHAASLVHLYQKTGLQKVVRKIGFLNLFPKHLKTMEAALPPVAKKVQPLKKVKTASMKVAFFTGCLMDTLYKETNEKTVSLLQMLGVDVVIPDNQSCCGALHGHSGELKRGKQNLIRNVELFDSDDYTYIVNNAGGCGAFLKEYEKHLHSDERYREKAVRFSEKTIDISSLLVKAGLLDYLATLPQQENKTLVTYQDSCHLRNVNKVFNEPRMILQALPNVHFKELPNANTCCGSAGIYNLLQPASAGNILTTKMATIKALQPTVIVTANPGCLLQIQSGIHKENLEANMQATHIVDFIYKSIENYSKISKIY</sequence>
<evidence type="ECO:0000313" key="8">
    <source>
        <dbReference type="EMBL" id="WDV06167.1"/>
    </source>
</evidence>
<keyword evidence="1 6" id="KW-0004">4Fe-4S</keyword>
<dbReference type="InterPro" id="IPR017896">
    <property type="entry name" value="4Fe4S_Fe-S-bd"/>
</dbReference>
<feature type="domain" description="4Fe-4S ferredoxin-type" evidence="7">
    <location>
        <begin position="14"/>
        <end position="45"/>
    </location>
</feature>
<dbReference type="PROSITE" id="PS00198">
    <property type="entry name" value="4FE4S_FER_1"/>
    <property type="match status" value="1"/>
</dbReference>
<comment type="function">
    <text evidence="6">Component of a complex that catalyzes the oxidation of glycolate to glyoxylate.</text>
</comment>
<dbReference type="PANTHER" id="PTHR32479:SF17">
    <property type="entry name" value="GLYCOLATE OXIDASE IRON-SULFUR SUBUNIT"/>
    <property type="match status" value="1"/>
</dbReference>
<gene>
    <name evidence="8" type="ORF">OU989_18180</name>
</gene>
<evidence type="ECO:0000256" key="1">
    <source>
        <dbReference type="ARBA" id="ARBA00022485"/>
    </source>
</evidence>
<evidence type="ECO:0000256" key="2">
    <source>
        <dbReference type="ARBA" id="ARBA00022723"/>
    </source>
</evidence>
<accession>A0AAJ5RHD5</accession>
<name>A0AAJ5RHD5_9BACI</name>
<organism evidence="8 9">
    <name type="scientific">Lysinibacillus irui</name>
    <dbReference type="NCBI Taxonomy" id="2998077"/>
    <lineage>
        <taxon>Bacteria</taxon>
        <taxon>Bacillati</taxon>
        <taxon>Bacillota</taxon>
        <taxon>Bacilli</taxon>
        <taxon>Bacillales</taxon>
        <taxon>Bacillaceae</taxon>
        <taxon>Lysinibacillus</taxon>
    </lineage>
</organism>
<dbReference type="GO" id="GO:0019154">
    <property type="term" value="F:glycolate dehydrogenase activity"/>
    <property type="evidence" value="ECO:0007669"/>
    <property type="project" value="UniProtKB-EC"/>
</dbReference>
<dbReference type="EMBL" id="CP113527">
    <property type="protein sequence ID" value="WDV06167.1"/>
    <property type="molecule type" value="Genomic_DNA"/>
</dbReference>
<keyword evidence="4 6" id="KW-0408">Iron</keyword>
<dbReference type="GO" id="GO:0046872">
    <property type="term" value="F:metal ion binding"/>
    <property type="evidence" value="ECO:0007669"/>
    <property type="project" value="UniProtKB-UniRule"/>
</dbReference>
<comment type="cofactor">
    <cofactor evidence="6">
        <name>[4Fe-4S] cluster</name>
        <dbReference type="ChEBI" id="CHEBI:49883"/>
    </cofactor>
    <text evidence="6">Binds 2 [4Fe-4S] clusters.</text>
</comment>
<keyword evidence="5 6" id="KW-0411">Iron-sulfur</keyword>
<evidence type="ECO:0000256" key="6">
    <source>
        <dbReference type="PIRNR" id="PIRNR000139"/>
    </source>
</evidence>
<dbReference type="SUPFAM" id="SSF46548">
    <property type="entry name" value="alpha-helical ferredoxin"/>
    <property type="match status" value="1"/>
</dbReference>
<dbReference type="EC" id="1.1.99.14" evidence="6"/>
<dbReference type="KEGG" id="liu:OU989_18180"/>
<dbReference type="InterPro" id="IPR009051">
    <property type="entry name" value="Helical_ferredxn"/>
</dbReference>
<dbReference type="InterPro" id="IPR017900">
    <property type="entry name" value="4Fe4S_Fe_S_CS"/>
</dbReference>
<dbReference type="PROSITE" id="PS51379">
    <property type="entry name" value="4FE4S_FER_2"/>
    <property type="match status" value="2"/>
</dbReference>
<dbReference type="Proteomes" id="UP001219585">
    <property type="component" value="Chromosome"/>
</dbReference>
<dbReference type="RefSeq" id="WP_274794356.1">
    <property type="nucleotide sequence ID" value="NZ_CP113527.1"/>
</dbReference>
<dbReference type="PIRSF" id="PIRSF000139">
    <property type="entry name" value="Glc_ox_4Fe-4S"/>
    <property type="match status" value="1"/>
</dbReference>
<keyword evidence="2 6" id="KW-0479">Metal-binding</keyword>
<keyword evidence="6" id="KW-0813">Transport</keyword>
<evidence type="ECO:0000256" key="3">
    <source>
        <dbReference type="ARBA" id="ARBA00022737"/>
    </source>
</evidence>
<dbReference type="InterPro" id="IPR012257">
    <property type="entry name" value="Glc_ox_4Fe-4S"/>
</dbReference>
<dbReference type="AlphaFoldDB" id="A0AAJ5RHD5"/>
<evidence type="ECO:0000256" key="4">
    <source>
        <dbReference type="ARBA" id="ARBA00023004"/>
    </source>
</evidence>
<dbReference type="InterPro" id="IPR004017">
    <property type="entry name" value="Cys_rich_dom"/>
</dbReference>
<dbReference type="Pfam" id="PF02754">
    <property type="entry name" value="CCG"/>
    <property type="match status" value="2"/>
</dbReference>
<evidence type="ECO:0000259" key="7">
    <source>
        <dbReference type="PROSITE" id="PS51379"/>
    </source>
</evidence>
<comment type="catalytic activity">
    <reaction evidence="6">
        <text>glycolate + A = glyoxylate + AH2</text>
        <dbReference type="Rhea" id="RHEA:21264"/>
        <dbReference type="ChEBI" id="CHEBI:13193"/>
        <dbReference type="ChEBI" id="CHEBI:17499"/>
        <dbReference type="ChEBI" id="CHEBI:29805"/>
        <dbReference type="ChEBI" id="CHEBI:36655"/>
        <dbReference type="EC" id="1.1.99.14"/>
    </reaction>
</comment>
<evidence type="ECO:0000256" key="5">
    <source>
        <dbReference type="ARBA" id="ARBA00023014"/>
    </source>
</evidence>
<dbReference type="GO" id="GO:0051539">
    <property type="term" value="F:4 iron, 4 sulfur cluster binding"/>
    <property type="evidence" value="ECO:0007669"/>
    <property type="project" value="UniProtKB-UniRule"/>
</dbReference>
<dbReference type="Pfam" id="PF13183">
    <property type="entry name" value="Fer4_8"/>
    <property type="match status" value="1"/>
</dbReference>
<evidence type="ECO:0000313" key="9">
    <source>
        <dbReference type="Proteomes" id="UP001219585"/>
    </source>
</evidence>
<dbReference type="PANTHER" id="PTHR32479">
    <property type="entry name" value="GLYCOLATE OXIDASE IRON-SULFUR SUBUNIT"/>
    <property type="match status" value="1"/>
</dbReference>
<reference evidence="8" key="1">
    <citation type="submission" date="2022-11" db="EMBL/GenBank/DDBJ databases">
        <title>Lysinibacillus irui.</title>
        <authorList>
            <person name="Akintayo S.O."/>
        </authorList>
    </citation>
    <scope>NUCLEOTIDE SEQUENCE</scope>
    <source>
        <strain evidence="8">IRB4-01</strain>
    </source>
</reference>
<feature type="domain" description="4Fe-4S ferredoxin-type" evidence="7">
    <location>
        <begin position="69"/>
        <end position="92"/>
    </location>
</feature>
<comment type="catalytic activity">
    <reaction evidence="6">
        <text>(R)-lactate + A = pyruvate + AH2</text>
        <dbReference type="Rhea" id="RHEA:15089"/>
        <dbReference type="ChEBI" id="CHEBI:13193"/>
        <dbReference type="ChEBI" id="CHEBI:15361"/>
        <dbReference type="ChEBI" id="CHEBI:16004"/>
        <dbReference type="ChEBI" id="CHEBI:17499"/>
    </reaction>
</comment>
<protein>
    <recommendedName>
        <fullName evidence="6">Glycolate oxidase iron-sulfur subunit</fullName>
        <ecNumber evidence="6">1.1.99.14</ecNumber>
    </recommendedName>
</protein>
<keyword evidence="3" id="KW-0677">Repeat</keyword>
<proteinExistence type="predicted"/>